<accession>A0AAV4G855</accession>
<protein>
    <submittedName>
        <fullName evidence="2">Cell division cycle-associated protein 3</fullName>
    </submittedName>
</protein>
<dbReference type="AlphaFoldDB" id="A0AAV4G855"/>
<feature type="compositionally biased region" description="Basic and acidic residues" evidence="1">
    <location>
        <begin position="8"/>
        <end position="23"/>
    </location>
</feature>
<name>A0AAV4G855_9GAST</name>
<dbReference type="Proteomes" id="UP000762676">
    <property type="component" value="Unassembled WGS sequence"/>
</dbReference>
<keyword evidence="2" id="KW-0131">Cell cycle</keyword>
<comment type="caution">
    <text evidence="2">The sequence shown here is derived from an EMBL/GenBank/DDBJ whole genome shotgun (WGS) entry which is preliminary data.</text>
</comment>
<dbReference type="GO" id="GO:0051301">
    <property type="term" value="P:cell division"/>
    <property type="evidence" value="ECO:0007669"/>
    <property type="project" value="UniProtKB-KW"/>
</dbReference>
<dbReference type="EMBL" id="BMAT01001167">
    <property type="protein sequence ID" value="GFR81153.1"/>
    <property type="molecule type" value="Genomic_DNA"/>
</dbReference>
<gene>
    <name evidence="2" type="ORF">ElyMa_000598300</name>
</gene>
<organism evidence="2 3">
    <name type="scientific">Elysia marginata</name>
    <dbReference type="NCBI Taxonomy" id="1093978"/>
    <lineage>
        <taxon>Eukaryota</taxon>
        <taxon>Metazoa</taxon>
        <taxon>Spiralia</taxon>
        <taxon>Lophotrochozoa</taxon>
        <taxon>Mollusca</taxon>
        <taxon>Gastropoda</taxon>
        <taxon>Heterobranchia</taxon>
        <taxon>Euthyneura</taxon>
        <taxon>Panpulmonata</taxon>
        <taxon>Sacoglossa</taxon>
        <taxon>Placobranchoidea</taxon>
        <taxon>Plakobranchidae</taxon>
        <taxon>Elysia</taxon>
    </lineage>
</organism>
<reference evidence="2 3" key="1">
    <citation type="journal article" date="2021" name="Elife">
        <title>Chloroplast acquisition without the gene transfer in kleptoplastic sea slugs, Plakobranchus ocellatus.</title>
        <authorList>
            <person name="Maeda T."/>
            <person name="Takahashi S."/>
            <person name="Yoshida T."/>
            <person name="Shimamura S."/>
            <person name="Takaki Y."/>
            <person name="Nagai Y."/>
            <person name="Toyoda A."/>
            <person name="Suzuki Y."/>
            <person name="Arimoto A."/>
            <person name="Ishii H."/>
            <person name="Satoh N."/>
            <person name="Nishiyama T."/>
            <person name="Hasebe M."/>
            <person name="Maruyama T."/>
            <person name="Minagawa J."/>
            <person name="Obokata J."/>
            <person name="Shigenobu S."/>
        </authorList>
    </citation>
    <scope>NUCLEOTIDE SEQUENCE [LARGE SCALE GENOMIC DNA]</scope>
</reference>
<dbReference type="PANTHER" id="PTHR34756:SF1">
    <property type="entry name" value="CELL DIVISION CYCLE-ASSOCIATED PROTEIN 3"/>
    <property type="match status" value="1"/>
</dbReference>
<evidence type="ECO:0000313" key="3">
    <source>
        <dbReference type="Proteomes" id="UP000762676"/>
    </source>
</evidence>
<feature type="region of interest" description="Disordered" evidence="1">
    <location>
        <begin position="1"/>
        <end position="205"/>
    </location>
</feature>
<feature type="region of interest" description="Disordered" evidence="1">
    <location>
        <begin position="221"/>
        <end position="260"/>
    </location>
</feature>
<dbReference type="PANTHER" id="PTHR34756">
    <property type="entry name" value="CELL DIVISION CYCLE-ASSOCIATED PROTEIN 3"/>
    <property type="match status" value="1"/>
</dbReference>
<sequence>MGALQSIREIHESLPDVGGEDKTVNTSSSSTPDRPINKRLLSLDPRSPSENIERTPIIVERTPMPGAAQQTPVPGARIDDPRSPTVEFTRTPINPCLAAERQSSRLQPLALDSRPSTVTLGSESGIESADSTPVKDALPAECVESPDSAYSAGEAHSEGKPANEEADSSTATASSLEGDTTDKTPLVSGHTVSAEVGNTPKLPLLRARPQALSKLGRMVAEGGKVSDSPAVTRSPLSNVANARTGLSLQQNKTRPLDIEDQPVGRSVVSAGIDKENLFR</sequence>
<evidence type="ECO:0000313" key="2">
    <source>
        <dbReference type="EMBL" id="GFR81153.1"/>
    </source>
</evidence>
<dbReference type="InterPro" id="IPR038832">
    <property type="entry name" value="CDCA3"/>
</dbReference>
<evidence type="ECO:0000256" key="1">
    <source>
        <dbReference type="SAM" id="MobiDB-lite"/>
    </source>
</evidence>
<keyword evidence="3" id="KW-1185">Reference proteome</keyword>
<proteinExistence type="predicted"/>
<keyword evidence="2" id="KW-0132">Cell division</keyword>
<feature type="compositionally biased region" description="Polar residues" evidence="1">
    <location>
        <begin position="229"/>
        <end position="253"/>
    </location>
</feature>